<keyword evidence="2" id="KW-1185">Reference proteome</keyword>
<sequence>MYFEGSEKKAEIVIDGSQLSLLHDITDDFWASLVECCNAQILSNISNDSCKAFLLSESSLFVWQDRLLILTCGVTQLVKSVEYFIQQLGTDKILQVTYQRKNEYFAHEQASCFGDDIKCLSQYVQGKALRFGELDSHHNYVFHQDNDFVASVEDKTYELLAYQISSEASKVLTTPNLSAAQIREFLAIDALLPDFIIDDYVFKPFGYSLNAIKGEQYLTIHVTPQEDSSYVSFESNLNLVKLAPQILAVLSPASFDLITFNALDLAELLQAHIPEQYVSQSLVSQQLSNGYYVGFANFIKPQRIFYDAKEIDISGDNHAL</sequence>
<dbReference type="GO" id="GO:0004014">
    <property type="term" value="F:adenosylmethionine decarboxylase activity"/>
    <property type="evidence" value="ECO:0007669"/>
    <property type="project" value="InterPro"/>
</dbReference>
<dbReference type="AlphaFoldDB" id="A0A7Y0Q5E3"/>
<organism evidence="1 2">
    <name type="scientific">Thalassotalea algicola</name>
    <dbReference type="NCBI Taxonomy" id="2716224"/>
    <lineage>
        <taxon>Bacteria</taxon>
        <taxon>Pseudomonadati</taxon>
        <taxon>Pseudomonadota</taxon>
        <taxon>Gammaproteobacteria</taxon>
        <taxon>Alteromonadales</taxon>
        <taxon>Colwelliaceae</taxon>
        <taxon>Thalassotalea</taxon>
    </lineage>
</organism>
<dbReference type="GO" id="GO:0008295">
    <property type="term" value="P:spermidine biosynthetic process"/>
    <property type="evidence" value="ECO:0007669"/>
    <property type="project" value="InterPro"/>
</dbReference>
<dbReference type="InterPro" id="IPR016067">
    <property type="entry name" value="S-AdoMet_deCO2ase_core"/>
</dbReference>
<dbReference type="Gene3D" id="3.60.90.10">
    <property type="entry name" value="S-adenosylmethionine decarboxylase"/>
    <property type="match status" value="1"/>
</dbReference>
<dbReference type="PROSITE" id="PS01336">
    <property type="entry name" value="ADOMETDC"/>
    <property type="match status" value="1"/>
</dbReference>
<dbReference type="PANTHER" id="PTHR11570:SF0">
    <property type="entry name" value="S-ADENOSYLMETHIONINE DECARBOXYLASE PROENZYME"/>
    <property type="match status" value="1"/>
</dbReference>
<dbReference type="InterPro" id="IPR018166">
    <property type="entry name" value="S-AdoMet_deCO2ase_CS"/>
</dbReference>
<dbReference type="PANTHER" id="PTHR11570">
    <property type="entry name" value="S-ADENOSYLMETHIONINE DECARBOXYLASE"/>
    <property type="match status" value="1"/>
</dbReference>
<evidence type="ECO:0000313" key="1">
    <source>
        <dbReference type="EMBL" id="NMP30228.1"/>
    </source>
</evidence>
<dbReference type="InterPro" id="IPR048283">
    <property type="entry name" value="AdoMetDC-like"/>
</dbReference>
<dbReference type="SUPFAM" id="SSF56276">
    <property type="entry name" value="S-adenosylmethionine decarboxylase"/>
    <property type="match status" value="1"/>
</dbReference>
<comment type="caution">
    <text evidence="1">The sequence shown here is derived from an EMBL/GenBank/DDBJ whole genome shotgun (WGS) entry which is preliminary data.</text>
</comment>
<gene>
    <name evidence="1" type="ORF">HII17_01525</name>
</gene>
<reference evidence="1 2" key="1">
    <citation type="submission" date="2020-04" db="EMBL/GenBank/DDBJ databases">
        <title>Thalassotalea sp. M1531, isolated from the surface of marine red alga.</title>
        <authorList>
            <person name="Pang L."/>
            <person name="Lu D.-C."/>
        </authorList>
    </citation>
    <scope>NUCLEOTIDE SEQUENCE [LARGE SCALE GENOMIC DNA]</scope>
    <source>
        <strain evidence="1 2">M1531</strain>
    </source>
</reference>
<name>A0A7Y0Q5E3_9GAMM</name>
<protein>
    <submittedName>
        <fullName evidence="1">Adenosylmethionine decarboxylase</fullName>
    </submittedName>
</protein>
<dbReference type="EMBL" id="JABBXH010000001">
    <property type="protein sequence ID" value="NMP30228.1"/>
    <property type="molecule type" value="Genomic_DNA"/>
</dbReference>
<proteinExistence type="predicted"/>
<dbReference type="Pfam" id="PF01536">
    <property type="entry name" value="SAM_decarbox"/>
    <property type="match status" value="1"/>
</dbReference>
<evidence type="ECO:0000313" key="2">
    <source>
        <dbReference type="Proteomes" id="UP000568664"/>
    </source>
</evidence>
<accession>A0A7Y0Q5E3</accession>
<dbReference type="Proteomes" id="UP000568664">
    <property type="component" value="Unassembled WGS sequence"/>
</dbReference>